<dbReference type="CDD" id="cd11475">
    <property type="entry name" value="SLC5sbd_PutP"/>
    <property type="match status" value="1"/>
</dbReference>
<evidence type="ECO:0000256" key="13">
    <source>
        <dbReference type="RuleBase" id="RU362091"/>
    </source>
</evidence>
<feature type="transmembrane region" description="Helical" evidence="14">
    <location>
        <begin position="272"/>
        <end position="296"/>
    </location>
</feature>
<protein>
    <recommendedName>
        <fullName evidence="14">Sodium/proline symporter</fullName>
    </recommendedName>
    <alternativeName>
        <fullName evidence="14">Proline permease</fullName>
    </alternativeName>
</protein>
<evidence type="ECO:0000256" key="12">
    <source>
        <dbReference type="ARBA" id="ARBA00033708"/>
    </source>
</evidence>
<evidence type="ECO:0000256" key="8">
    <source>
        <dbReference type="ARBA" id="ARBA00023053"/>
    </source>
</evidence>
<evidence type="ECO:0000256" key="10">
    <source>
        <dbReference type="ARBA" id="ARBA00023136"/>
    </source>
</evidence>
<keyword evidence="9 14" id="KW-0406">Ion transport</keyword>
<sequence length="491" mass="52687">MDYFSLTVFTIYFLLVLLIGYLAYRKSNDFSDYILGGRKLGPVVGGLSTGASDMSGWLLLAFPGAVYAGGISNGVWMAVGLATGAFLNWRLVGNKIRQFTIIAGDSETVPDFLENRTRDKTKTIKTISSLFIIIFFTFYVSSGLVAGGLLFEQTFGISYSTGLLLIGLVVLIYTTTGGFFAVTWTDFIQGIIMLLAVVIVPIVAFTDLGGWKATIGEVGQVSSSNLDAFSGITILGIISAVGWGLLGYFGQPHALIRFMAFGSSKEITIGRAVYTTWNVVALYGSMFIGVVGIAFFANNPLNDPEVVFIQLSQVLFNPWVTSILLVAILAAVMSTVSTQLLVSATALTEDLYKGLFRKNASERELFGVIRLAIMTVIGIASVIGLNPDSSILGLVAYAWAGFGAAFGPAVLCSIFWKGTTRNGILVGIIVGGLTVIFWSLLTTAGIIPFTLYEIVPGFIFSTIAIFIFSKIGSPPSKEMTEEFELAKQSTI</sequence>
<feature type="transmembrane region" description="Helical" evidence="14">
    <location>
        <begin position="228"/>
        <end position="251"/>
    </location>
</feature>
<accession>A0ABV7A3Z3</accession>
<gene>
    <name evidence="15" type="primary">putP</name>
    <name evidence="15" type="ORF">ACFODW_04705</name>
</gene>
<name>A0ABV7A3Z3_9BACI</name>
<comment type="caution">
    <text evidence="15">The sequence shown here is derived from an EMBL/GenBank/DDBJ whole genome shotgun (WGS) entry which is preliminary data.</text>
</comment>
<evidence type="ECO:0000256" key="6">
    <source>
        <dbReference type="ARBA" id="ARBA00022847"/>
    </source>
</evidence>
<feature type="transmembrane region" description="Helical" evidence="14">
    <location>
        <begin position="365"/>
        <end position="385"/>
    </location>
</feature>
<dbReference type="NCBIfam" id="TIGR00813">
    <property type="entry name" value="sss"/>
    <property type="match status" value="1"/>
</dbReference>
<evidence type="ECO:0000256" key="9">
    <source>
        <dbReference type="ARBA" id="ARBA00023065"/>
    </source>
</evidence>
<keyword evidence="16" id="KW-1185">Reference proteome</keyword>
<evidence type="ECO:0000256" key="3">
    <source>
        <dbReference type="ARBA" id="ARBA00022448"/>
    </source>
</evidence>
<evidence type="ECO:0000256" key="14">
    <source>
        <dbReference type="RuleBase" id="RU366012"/>
    </source>
</evidence>
<keyword evidence="7 14" id="KW-1133">Transmembrane helix</keyword>
<evidence type="ECO:0000256" key="11">
    <source>
        <dbReference type="ARBA" id="ARBA00023201"/>
    </source>
</evidence>
<dbReference type="Gene3D" id="1.20.1730.10">
    <property type="entry name" value="Sodium/glucose cotransporter"/>
    <property type="match status" value="1"/>
</dbReference>
<keyword evidence="10 14" id="KW-0472">Membrane</keyword>
<dbReference type="NCBIfam" id="TIGR02121">
    <property type="entry name" value="Na_Pro_sym"/>
    <property type="match status" value="1"/>
</dbReference>
<comment type="subcellular location">
    <subcellularLocation>
        <location evidence="1 14">Cell membrane</location>
        <topology evidence="1 14">Multi-pass membrane protein</topology>
    </subcellularLocation>
</comment>
<keyword evidence="6 14" id="KW-0769">Symport</keyword>
<evidence type="ECO:0000256" key="7">
    <source>
        <dbReference type="ARBA" id="ARBA00022989"/>
    </source>
</evidence>
<dbReference type="InterPro" id="IPR001734">
    <property type="entry name" value="Na/solute_symporter"/>
</dbReference>
<feature type="transmembrane region" description="Helical" evidence="14">
    <location>
        <begin position="391"/>
        <end position="416"/>
    </location>
</feature>
<organism evidence="15 16">
    <name type="scientific">Virgibacillus sediminis</name>
    <dbReference type="NCBI Taxonomy" id="202260"/>
    <lineage>
        <taxon>Bacteria</taxon>
        <taxon>Bacillati</taxon>
        <taxon>Bacillota</taxon>
        <taxon>Bacilli</taxon>
        <taxon>Bacillales</taxon>
        <taxon>Bacillaceae</taxon>
        <taxon>Virgibacillus</taxon>
    </lineage>
</organism>
<feature type="transmembrane region" description="Helical" evidence="14">
    <location>
        <begin position="157"/>
        <end position="180"/>
    </location>
</feature>
<keyword evidence="8 14" id="KW-0915">Sodium</keyword>
<comment type="similarity">
    <text evidence="2 13">Belongs to the sodium:solute symporter (SSF) (TC 2.A.21) family.</text>
</comment>
<dbReference type="InterPro" id="IPR038377">
    <property type="entry name" value="Na/Glc_symporter_sf"/>
</dbReference>
<feature type="transmembrane region" description="Helical" evidence="14">
    <location>
        <begin position="187"/>
        <end position="208"/>
    </location>
</feature>
<feature type="transmembrane region" description="Helical" evidence="14">
    <location>
        <begin position="130"/>
        <end position="151"/>
    </location>
</feature>
<feature type="transmembrane region" description="Helical" evidence="14">
    <location>
        <begin position="6"/>
        <end position="24"/>
    </location>
</feature>
<keyword evidence="14" id="KW-0029">Amino-acid transport</keyword>
<dbReference type="PANTHER" id="PTHR48086:SF3">
    <property type="entry name" value="SODIUM_PROLINE SYMPORTER"/>
    <property type="match status" value="1"/>
</dbReference>
<keyword evidence="4 14" id="KW-1003">Cell membrane</keyword>
<feature type="transmembrane region" description="Helical" evidence="14">
    <location>
        <begin position="316"/>
        <end position="344"/>
    </location>
</feature>
<reference evidence="16" key="1">
    <citation type="journal article" date="2019" name="Int. J. Syst. Evol. Microbiol.">
        <title>The Global Catalogue of Microorganisms (GCM) 10K type strain sequencing project: providing services to taxonomists for standard genome sequencing and annotation.</title>
        <authorList>
            <consortium name="The Broad Institute Genomics Platform"/>
            <consortium name="The Broad Institute Genome Sequencing Center for Infectious Disease"/>
            <person name="Wu L."/>
            <person name="Ma J."/>
        </authorList>
    </citation>
    <scope>NUCLEOTIDE SEQUENCE [LARGE SCALE GENOMIC DNA]</scope>
    <source>
        <strain evidence="16">KCTC 13193</strain>
    </source>
</reference>
<evidence type="ECO:0000313" key="15">
    <source>
        <dbReference type="EMBL" id="MFC2947651.1"/>
    </source>
</evidence>
<keyword evidence="11 14" id="KW-0739">Sodium transport</keyword>
<dbReference type="EMBL" id="JBHRRZ010000008">
    <property type="protein sequence ID" value="MFC2947651.1"/>
    <property type="molecule type" value="Genomic_DNA"/>
</dbReference>
<dbReference type="InterPro" id="IPR018212">
    <property type="entry name" value="Na/solute_symporter_CS"/>
</dbReference>
<dbReference type="PROSITE" id="PS50283">
    <property type="entry name" value="NA_SOLUT_SYMP_3"/>
    <property type="match status" value="1"/>
</dbReference>
<keyword evidence="3 14" id="KW-0813">Transport</keyword>
<comment type="function">
    <text evidence="14">Catalyzes the sodium-dependent uptake of extracellular L-proline.</text>
</comment>
<feature type="transmembrane region" description="Helical" evidence="14">
    <location>
        <begin position="74"/>
        <end position="92"/>
    </location>
</feature>
<feature type="transmembrane region" description="Helical" evidence="14">
    <location>
        <begin position="446"/>
        <end position="469"/>
    </location>
</feature>
<evidence type="ECO:0000313" key="16">
    <source>
        <dbReference type="Proteomes" id="UP001595387"/>
    </source>
</evidence>
<evidence type="ECO:0000256" key="5">
    <source>
        <dbReference type="ARBA" id="ARBA00022692"/>
    </source>
</evidence>
<feature type="transmembrane region" description="Helical" evidence="14">
    <location>
        <begin position="423"/>
        <end position="440"/>
    </location>
</feature>
<dbReference type="PANTHER" id="PTHR48086">
    <property type="entry name" value="SODIUM/PROLINE SYMPORTER-RELATED"/>
    <property type="match status" value="1"/>
</dbReference>
<comment type="catalytic activity">
    <reaction evidence="12">
        <text>L-proline(in) + Na(+)(in) = L-proline(out) + Na(+)(out)</text>
        <dbReference type="Rhea" id="RHEA:28967"/>
        <dbReference type="ChEBI" id="CHEBI:29101"/>
        <dbReference type="ChEBI" id="CHEBI:60039"/>
    </reaction>
</comment>
<dbReference type="RefSeq" id="WP_390303712.1">
    <property type="nucleotide sequence ID" value="NZ_JBHRRZ010000008.1"/>
</dbReference>
<proteinExistence type="inferred from homology"/>
<evidence type="ECO:0000256" key="4">
    <source>
        <dbReference type="ARBA" id="ARBA00022475"/>
    </source>
</evidence>
<evidence type="ECO:0000256" key="1">
    <source>
        <dbReference type="ARBA" id="ARBA00004651"/>
    </source>
</evidence>
<keyword evidence="5 14" id="KW-0812">Transmembrane</keyword>
<dbReference type="InterPro" id="IPR050277">
    <property type="entry name" value="Sodium:Solute_Symporter"/>
</dbReference>
<dbReference type="Pfam" id="PF00474">
    <property type="entry name" value="SSF"/>
    <property type="match status" value="1"/>
</dbReference>
<dbReference type="Proteomes" id="UP001595387">
    <property type="component" value="Unassembled WGS sequence"/>
</dbReference>
<evidence type="ECO:0000256" key="2">
    <source>
        <dbReference type="ARBA" id="ARBA00006434"/>
    </source>
</evidence>
<dbReference type="PROSITE" id="PS00456">
    <property type="entry name" value="NA_SOLUT_SYMP_1"/>
    <property type="match status" value="1"/>
</dbReference>
<dbReference type="InterPro" id="IPR011851">
    <property type="entry name" value="Na/Pro_symporter"/>
</dbReference>